<keyword evidence="2 11" id="KW-0732">Signal</keyword>
<dbReference type="InterPro" id="IPR012338">
    <property type="entry name" value="Beta-lactam/transpept-like"/>
</dbReference>
<keyword evidence="5" id="KW-0573">Peptidoglycan synthesis</keyword>
<dbReference type="GO" id="GO:0008360">
    <property type="term" value="P:regulation of cell shape"/>
    <property type="evidence" value="ECO:0007669"/>
    <property type="project" value="UniProtKB-KW"/>
</dbReference>
<dbReference type="RefSeq" id="WP_126806219.1">
    <property type="nucleotide sequence ID" value="NZ_NGKA01000001.1"/>
</dbReference>
<keyword evidence="6" id="KW-0961">Cell wall biogenesis/degradation</keyword>
<dbReference type="InterPro" id="IPR001967">
    <property type="entry name" value="Peptidase_S11_N"/>
</dbReference>
<evidence type="ECO:0000256" key="5">
    <source>
        <dbReference type="ARBA" id="ARBA00022984"/>
    </source>
</evidence>
<keyword evidence="10" id="KW-1133">Transmembrane helix</keyword>
<dbReference type="GO" id="GO:0008800">
    <property type="term" value="F:beta-lactamase activity"/>
    <property type="evidence" value="ECO:0007669"/>
    <property type="project" value="InterPro"/>
</dbReference>
<dbReference type="PANTHER" id="PTHR35333">
    <property type="entry name" value="BETA-LACTAMASE"/>
    <property type="match status" value="1"/>
</dbReference>
<feature type="binding site" evidence="8">
    <location>
        <position position="272"/>
    </location>
    <ligand>
        <name>substrate</name>
    </ligand>
</feature>
<dbReference type="PRINTS" id="PR00725">
    <property type="entry name" value="DADACBPTASE1"/>
</dbReference>
<evidence type="ECO:0000256" key="1">
    <source>
        <dbReference type="ARBA" id="ARBA00007164"/>
    </source>
</evidence>
<evidence type="ECO:0000256" key="11">
    <source>
        <dbReference type="SAM" id="SignalP"/>
    </source>
</evidence>
<comment type="similarity">
    <text evidence="1 9">Belongs to the peptidase S11 family.</text>
</comment>
<keyword evidence="14" id="KW-1185">Reference proteome</keyword>
<keyword evidence="10" id="KW-0472">Membrane</keyword>
<keyword evidence="10" id="KW-0812">Transmembrane</keyword>
<dbReference type="InterPro" id="IPR037091">
    <property type="entry name" value="Pen-bd_prot4_C_dom_sf"/>
</dbReference>
<dbReference type="Proteomes" id="UP000287605">
    <property type="component" value="Unassembled WGS sequence"/>
</dbReference>
<organism evidence="13 14">
    <name type="scientific">Vagococcus elongatus</name>
    <dbReference type="NCBI Taxonomy" id="180344"/>
    <lineage>
        <taxon>Bacteria</taxon>
        <taxon>Bacillati</taxon>
        <taxon>Bacillota</taxon>
        <taxon>Bacilli</taxon>
        <taxon>Lactobacillales</taxon>
        <taxon>Enterococcaceae</taxon>
        <taxon>Vagococcus</taxon>
    </lineage>
</organism>
<dbReference type="PANTHER" id="PTHR35333:SF4">
    <property type="entry name" value="SLR0121 PROTEIN"/>
    <property type="match status" value="1"/>
</dbReference>
<dbReference type="InterPro" id="IPR000871">
    <property type="entry name" value="Beta-lactam_class-A"/>
</dbReference>
<evidence type="ECO:0000259" key="12">
    <source>
        <dbReference type="Pfam" id="PF00768"/>
    </source>
</evidence>
<evidence type="ECO:0000256" key="2">
    <source>
        <dbReference type="ARBA" id="ARBA00022729"/>
    </source>
</evidence>
<evidence type="ECO:0000313" key="14">
    <source>
        <dbReference type="Proteomes" id="UP000287605"/>
    </source>
</evidence>
<dbReference type="EMBL" id="NGKA01000001">
    <property type="protein sequence ID" value="RSU15625.1"/>
    <property type="molecule type" value="Genomic_DNA"/>
</dbReference>
<reference evidence="13 14" key="1">
    <citation type="submission" date="2017-05" db="EMBL/GenBank/DDBJ databases">
        <title>Vagococcus spp. assemblies.</title>
        <authorList>
            <person name="Gulvik C.A."/>
        </authorList>
    </citation>
    <scope>NUCLEOTIDE SEQUENCE [LARGE SCALE GENOMIC DNA]</scope>
    <source>
        <strain evidence="13 14">CCUG 51432</strain>
    </source>
</reference>
<evidence type="ECO:0000256" key="6">
    <source>
        <dbReference type="ARBA" id="ARBA00023316"/>
    </source>
</evidence>
<evidence type="ECO:0000256" key="9">
    <source>
        <dbReference type="RuleBase" id="RU004016"/>
    </source>
</evidence>
<proteinExistence type="inferred from homology"/>
<dbReference type="GO" id="GO:0046677">
    <property type="term" value="P:response to antibiotic"/>
    <property type="evidence" value="ECO:0007669"/>
    <property type="project" value="InterPro"/>
</dbReference>
<evidence type="ECO:0000256" key="8">
    <source>
        <dbReference type="PIRSR" id="PIRSR618044-2"/>
    </source>
</evidence>
<dbReference type="GO" id="GO:0071555">
    <property type="term" value="P:cell wall organization"/>
    <property type="evidence" value="ECO:0007669"/>
    <property type="project" value="UniProtKB-KW"/>
</dbReference>
<evidence type="ECO:0000256" key="7">
    <source>
        <dbReference type="PIRSR" id="PIRSR618044-1"/>
    </source>
</evidence>
<dbReference type="Gene3D" id="3.40.710.10">
    <property type="entry name" value="DD-peptidase/beta-lactamase superfamily"/>
    <property type="match status" value="1"/>
</dbReference>
<dbReference type="GO" id="GO:0006508">
    <property type="term" value="P:proteolysis"/>
    <property type="evidence" value="ECO:0007669"/>
    <property type="project" value="InterPro"/>
</dbReference>
<feature type="signal peptide" evidence="11">
    <location>
        <begin position="1"/>
        <end position="28"/>
    </location>
</feature>
<dbReference type="InterPro" id="IPR018044">
    <property type="entry name" value="Peptidase_S11"/>
</dbReference>
<feature type="active site" evidence="7">
    <location>
        <position position="141"/>
    </location>
</feature>
<name>A0A430B5P6_9ENTE</name>
<dbReference type="AlphaFoldDB" id="A0A430B5P6"/>
<keyword evidence="3" id="KW-0378">Hydrolase</keyword>
<keyword evidence="4" id="KW-0133">Cell shape</keyword>
<feature type="transmembrane region" description="Helical" evidence="10">
    <location>
        <begin position="426"/>
        <end position="449"/>
    </location>
</feature>
<comment type="caution">
    <text evidence="13">The sequence shown here is derived from an EMBL/GenBank/DDBJ whole genome shotgun (WGS) entry which is preliminary data.</text>
</comment>
<dbReference type="Gene3D" id="2.30.140.20">
    <property type="entry name" value="Penicillin-binding protein 4, C-terminal domain"/>
    <property type="match status" value="1"/>
</dbReference>
<gene>
    <name evidence="13" type="ORF">CBF29_00690</name>
</gene>
<sequence length="468" mass="52067">MKRLNLRLCSFMAILCVLMSLVPQKVYAESPSMMDLINESGYEAEEYNQPKSAFLIDANTGKYLWSENPDVSRNPASIIKLLVVYLTYEAIREGKISLETEVTATRRHAAISQIYELSNSKIVEGVSYPVKELFPMVFVPSSNVATIMLSELVENDPVAFISKMNEKAQELGMENTTIYNATGAQISAFQGLYAEEGVDISALQPTTDNVSTAKDVAVFTYHLLDNFPEVLEYSNRSQVTVMAGTPYEQTFDSYNHSLPGAAHDYEGVDGLKTGSSESGGFNISMTAKRGDLRMIAVVLGVGDWSDQNGEYYRHPFANAMMDYGFNHFEYKELLPAGKQQVNEENIVLSDTVWDLVPKGETPGFNLGEDDLLEVENSLAPASPTISPVKVPFEREKSIINKMDLSALDNKDASLGEKVFKTVFDNLLLLISILALIALIILVIVTKVAANRRKKRRQMTRQSRGRRSR</sequence>
<dbReference type="SUPFAM" id="SSF56601">
    <property type="entry name" value="beta-lactamase/transpeptidase-like"/>
    <property type="match status" value="1"/>
</dbReference>
<evidence type="ECO:0000313" key="13">
    <source>
        <dbReference type="EMBL" id="RSU15625.1"/>
    </source>
</evidence>
<dbReference type="GO" id="GO:0030655">
    <property type="term" value="P:beta-lactam antibiotic catabolic process"/>
    <property type="evidence" value="ECO:0007669"/>
    <property type="project" value="InterPro"/>
</dbReference>
<evidence type="ECO:0000256" key="3">
    <source>
        <dbReference type="ARBA" id="ARBA00022801"/>
    </source>
</evidence>
<dbReference type="GO" id="GO:0009002">
    <property type="term" value="F:serine-type D-Ala-D-Ala carboxypeptidase activity"/>
    <property type="evidence" value="ECO:0007669"/>
    <property type="project" value="InterPro"/>
</dbReference>
<protein>
    <recommendedName>
        <fullName evidence="12">Peptidase S11 D-alanyl-D-alanine carboxypeptidase A N-terminal domain-containing protein</fullName>
    </recommendedName>
</protein>
<evidence type="ECO:0000256" key="10">
    <source>
        <dbReference type="SAM" id="Phobius"/>
    </source>
</evidence>
<dbReference type="Pfam" id="PF00768">
    <property type="entry name" value="Peptidase_S11"/>
    <property type="match status" value="1"/>
</dbReference>
<accession>A0A430B5P6</accession>
<feature type="active site" description="Proton acceptor" evidence="7">
    <location>
        <position position="80"/>
    </location>
</feature>
<feature type="domain" description="Peptidase S11 D-alanyl-D-alanine carboxypeptidase A N-terminal" evidence="12">
    <location>
        <begin position="49"/>
        <end position="301"/>
    </location>
</feature>
<evidence type="ECO:0000256" key="4">
    <source>
        <dbReference type="ARBA" id="ARBA00022960"/>
    </source>
</evidence>
<dbReference type="GO" id="GO:0009252">
    <property type="term" value="P:peptidoglycan biosynthetic process"/>
    <property type="evidence" value="ECO:0007669"/>
    <property type="project" value="UniProtKB-KW"/>
</dbReference>
<feature type="active site" description="Acyl-ester intermediate" evidence="7">
    <location>
        <position position="77"/>
    </location>
</feature>
<dbReference type="OrthoDB" id="9791132at2"/>
<feature type="chain" id="PRO_5018982675" description="Peptidase S11 D-alanyl-D-alanine carboxypeptidase A N-terminal domain-containing protein" evidence="11">
    <location>
        <begin position="29"/>
        <end position="468"/>
    </location>
</feature>